<dbReference type="InterPro" id="IPR029063">
    <property type="entry name" value="SAM-dependent_MTases_sf"/>
</dbReference>
<keyword evidence="2" id="KW-0949">S-adenosyl-L-methionine</keyword>
<feature type="binding site" evidence="1">
    <location>
        <position position="58"/>
    </location>
    <ligand>
        <name>Zn(2+)</name>
        <dbReference type="ChEBI" id="CHEBI:29105"/>
    </ligand>
</feature>
<feature type="domain" description="Methyltransferase" evidence="3">
    <location>
        <begin position="113"/>
        <end position="208"/>
    </location>
</feature>
<dbReference type="InterPro" id="IPR048647">
    <property type="entry name" value="RlmA_N"/>
</dbReference>
<protein>
    <submittedName>
        <fullName evidence="5">S-adenosyl-l-methionine-dependent methyltransferase</fullName>
    </submittedName>
</protein>
<feature type="binding site" evidence="2">
    <location>
        <position position="210"/>
    </location>
    <ligand>
        <name>S-adenosyl-L-methionine</name>
        <dbReference type="ChEBI" id="CHEBI:59789"/>
    </ligand>
</feature>
<dbReference type="PANTHER" id="PTHR43460:SF1">
    <property type="entry name" value="METHYLTRANSFERASE TYPE 11 DOMAIN-CONTAINING PROTEIN"/>
    <property type="match status" value="1"/>
</dbReference>
<dbReference type="GO" id="GO:0032259">
    <property type="term" value="P:methylation"/>
    <property type="evidence" value="ECO:0007669"/>
    <property type="project" value="UniProtKB-KW"/>
</dbReference>
<gene>
    <name evidence="5" type="ORF">TART1_1606</name>
</gene>
<accession>A0A383TH83</accession>
<feature type="domain" description="23S rRNA (guanine(745)-N(1))-methyltransferase N-terminal" evidence="4">
    <location>
        <begin position="35"/>
        <end position="71"/>
    </location>
</feature>
<feature type="binding site" evidence="2">
    <location>
        <position position="96"/>
    </location>
    <ligand>
        <name>S-adenosyl-L-methionine</name>
        <dbReference type="ChEBI" id="CHEBI:59789"/>
    </ligand>
</feature>
<dbReference type="Proteomes" id="UP000262072">
    <property type="component" value="Unassembled WGS sequence"/>
</dbReference>
<dbReference type="Pfam" id="PF21302">
    <property type="entry name" value="Zn_ribbon_RlmA"/>
    <property type="match status" value="1"/>
</dbReference>
<dbReference type="SUPFAM" id="SSF53335">
    <property type="entry name" value="S-adenosyl-L-methionine-dependent methyltransferases"/>
    <property type="match status" value="1"/>
</dbReference>
<feature type="binding site" evidence="2">
    <location>
        <begin position="122"/>
        <end position="123"/>
    </location>
    <ligand>
        <name>S-adenosyl-L-methionine</name>
        <dbReference type="ChEBI" id="CHEBI:59789"/>
    </ligand>
</feature>
<dbReference type="Pfam" id="PF13847">
    <property type="entry name" value="Methyltransf_31"/>
    <property type="match status" value="1"/>
</dbReference>
<evidence type="ECO:0000256" key="1">
    <source>
        <dbReference type="PIRSR" id="PIRSR018249-1"/>
    </source>
</evidence>
<dbReference type="PIRSF" id="PIRSF018249">
    <property type="entry name" value="MyrA_prd"/>
    <property type="match status" value="1"/>
</dbReference>
<organism evidence="5 6">
    <name type="scientific">Trichococcus shcherbakoviae</name>
    <dbReference type="NCBI Taxonomy" id="2094020"/>
    <lineage>
        <taxon>Bacteria</taxon>
        <taxon>Bacillati</taxon>
        <taxon>Bacillota</taxon>
        <taxon>Bacilli</taxon>
        <taxon>Lactobacillales</taxon>
        <taxon>Carnobacteriaceae</taxon>
        <taxon>Trichococcus</taxon>
    </lineage>
</organism>
<dbReference type="GO" id="GO:0046872">
    <property type="term" value="F:metal ion binding"/>
    <property type="evidence" value="ECO:0007669"/>
    <property type="project" value="UniProtKB-KW"/>
</dbReference>
<dbReference type="Gene3D" id="3.40.50.150">
    <property type="entry name" value="Vaccinia Virus protein VP39"/>
    <property type="match status" value="1"/>
</dbReference>
<dbReference type="PANTHER" id="PTHR43460">
    <property type="entry name" value="METHYLTRANSFERASE"/>
    <property type="match status" value="1"/>
</dbReference>
<proteinExistence type="predicted"/>
<name>A0A383TH83_9LACT</name>
<reference evidence="6" key="1">
    <citation type="submission" date="2018-05" db="EMBL/GenBank/DDBJ databases">
        <authorList>
            <person name="Strepis N."/>
        </authorList>
    </citation>
    <scope>NUCLEOTIDE SEQUENCE [LARGE SCALE GENOMIC DNA]</scope>
</reference>
<feature type="binding site" evidence="1">
    <location>
        <position position="37"/>
    </location>
    <ligand>
        <name>Zn(2+)</name>
        <dbReference type="ChEBI" id="CHEBI:29105"/>
    </ligand>
</feature>
<dbReference type="InterPro" id="IPR052939">
    <property type="entry name" value="23S_rRNA_MeTrnsfrase_RlmA"/>
</dbReference>
<feature type="binding site" evidence="1">
    <location>
        <position position="54"/>
    </location>
    <ligand>
        <name>Zn(2+)</name>
        <dbReference type="ChEBI" id="CHEBI:29105"/>
    </ligand>
</feature>
<evidence type="ECO:0000313" key="5">
    <source>
        <dbReference type="EMBL" id="SYZ78821.1"/>
    </source>
</evidence>
<dbReference type="GO" id="GO:0008168">
    <property type="term" value="F:methyltransferase activity"/>
    <property type="evidence" value="ECO:0007669"/>
    <property type="project" value="UniProtKB-KW"/>
</dbReference>
<dbReference type="CDD" id="cd02440">
    <property type="entry name" value="AdoMet_MTases"/>
    <property type="match status" value="1"/>
</dbReference>
<keyword evidence="5" id="KW-0489">Methyltransferase</keyword>
<keyword evidence="1" id="KW-0862">Zinc</keyword>
<dbReference type="EMBL" id="UNRR01000018">
    <property type="protein sequence ID" value="SYZ78821.1"/>
    <property type="molecule type" value="Genomic_DNA"/>
</dbReference>
<dbReference type="InterPro" id="IPR016718">
    <property type="entry name" value="rRNA_m1G-MeTrfase_A_prd"/>
</dbReference>
<evidence type="ECO:0000313" key="6">
    <source>
        <dbReference type="Proteomes" id="UP000262072"/>
    </source>
</evidence>
<sequence length="302" mass="33625">MNASHRVNGRGRERVVFMKKIEAGSLYLKQHRNLFQCPICKGKFETVEGHSLVCANGHHFDVSKKGTLHLLMKGGQNEYGKEMLSSRKNLADTGFFHPLLDAVYAHIDKPETAAVLDVGCGEGSHLHYLTEKGLKGTKIGFDISKDAIQLAASNFFPDAFWCVADLAHSPFAESAFDVILNIFSPSQYQEFDRVLKPDGKVIKVVPNAQYLIELREQLYALDTIKREYDNQQVVDRFYDIYPDAVSEEVIYTVDLDAKSYGWLMEMTPLSWGASEESLANASANPLNSVTVAVTLLVASKAV</sequence>
<keyword evidence="5" id="KW-0808">Transferase</keyword>
<evidence type="ECO:0000256" key="2">
    <source>
        <dbReference type="PIRSR" id="PIRSR018249-2"/>
    </source>
</evidence>
<dbReference type="InterPro" id="IPR025714">
    <property type="entry name" value="Methyltranfer_dom"/>
</dbReference>
<evidence type="ECO:0000259" key="4">
    <source>
        <dbReference type="Pfam" id="PF21302"/>
    </source>
</evidence>
<feature type="binding site" evidence="1">
    <location>
        <position position="40"/>
    </location>
    <ligand>
        <name>Zn(2+)</name>
        <dbReference type="ChEBI" id="CHEBI:29105"/>
    </ligand>
</feature>
<dbReference type="AlphaFoldDB" id="A0A383TH83"/>
<keyword evidence="1" id="KW-0479">Metal-binding</keyword>
<evidence type="ECO:0000259" key="3">
    <source>
        <dbReference type="Pfam" id="PF13847"/>
    </source>
</evidence>